<name>A0A167DHC5_COLIC</name>
<organism evidence="1 2">
    <name type="scientific">Colletotrichum incanum</name>
    <name type="common">Soybean anthracnose fungus</name>
    <dbReference type="NCBI Taxonomy" id="1573173"/>
    <lineage>
        <taxon>Eukaryota</taxon>
        <taxon>Fungi</taxon>
        <taxon>Dikarya</taxon>
        <taxon>Ascomycota</taxon>
        <taxon>Pezizomycotina</taxon>
        <taxon>Sordariomycetes</taxon>
        <taxon>Hypocreomycetidae</taxon>
        <taxon>Glomerellales</taxon>
        <taxon>Glomerellaceae</taxon>
        <taxon>Colletotrichum</taxon>
        <taxon>Colletotrichum spaethianum species complex</taxon>
    </lineage>
</organism>
<dbReference type="SUPFAM" id="SSF53335">
    <property type="entry name" value="S-adenosyl-L-methionine-dependent methyltransferases"/>
    <property type="match status" value="1"/>
</dbReference>
<keyword evidence="2" id="KW-1185">Reference proteome</keyword>
<dbReference type="GO" id="GO:0008168">
    <property type="term" value="F:methyltransferase activity"/>
    <property type="evidence" value="ECO:0007669"/>
    <property type="project" value="UniProtKB-KW"/>
</dbReference>
<proteinExistence type="predicted"/>
<gene>
    <name evidence="1" type="ORF">CI238_07024</name>
</gene>
<dbReference type="InterPro" id="IPR029063">
    <property type="entry name" value="SAM-dependent_MTases_sf"/>
</dbReference>
<dbReference type="EMBL" id="LFIW01001039">
    <property type="protein sequence ID" value="KZL83879.1"/>
    <property type="molecule type" value="Genomic_DNA"/>
</dbReference>
<keyword evidence="1" id="KW-0808">Transferase</keyword>
<dbReference type="Proteomes" id="UP000076584">
    <property type="component" value="Unassembled WGS sequence"/>
</dbReference>
<sequence length="171" mass="19293">MVASTKDWPGLMKNTYDQSHLNPGGWVELQDVNTKFYSDDGTFTDKHATGRWMDGFSKVCLAMGRDTSVAPRLGNVVEDAGFENTHAQHIKAPLGPCGKEQHHRDVGMMNLILTIDGLKALYLKLFSELLRRTQAEIIVELAMVRKELKSSTFHVIFDMWVPSLPPSLMRF</sequence>
<protein>
    <submittedName>
        <fullName evidence="1">Umta methyltransferase family protein</fullName>
    </submittedName>
</protein>
<comment type="caution">
    <text evidence="1">The sequence shown here is derived from an EMBL/GenBank/DDBJ whole genome shotgun (WGS) entry which is preliminary data.</text>
</comment>
<dbReference type="OrthoDB" id="4847124at2759"/>
<dbReference type="GO" id="GO:0032259">
    <property type="term" value="P:methylation"/>
    <property type="evidence" value="ECO:0007669"/>
    <property type="project" value="UniProtKB-KW"/>
</dbReference>
<evidence type="ECO:0000313" key="1">
    <source>
        <dbReference type="EMBL" id="KZL83879.1"/>
    </source>
</evidence>
<evidence type="ECO:0000313" key="2">
    <source>
        <dbReference type="Proteomes" id="UP000076584"/>
    </source>
</evidence>
<reference evidence="1 2" key="1">
    <citation type="submission" date="2015-06" db="EMBL/GenBank/DDBJ databases">
        <title>Survival trade-offs in plant roots during colonization by closely related pathogenic and mutualistic fungi.</title>
        <authorList>
            <person name="Hacquard S."/>
            <person name="Kracher B."/>
            <person name="Hiruma K."/>
            <person name="Weinman A."/>
            <person name="Muench P."/>
            <person name="Garrido Oter R."/>
            <person name="Ver Loren van Themaat E."/>
            <person name="Dallerey J.-F."/>
            <person name="Damm U."/>
            <person name="Henrissat B."/>
            <person name="Lespinet O."/>
            <person name="Thon M."/>
            <person name="Kemen E."/>
            <person name="McHardy A.C."/>
            <person name="Schulze-Lefert P."/>
            <person name="O'Connell R.J."/>
        </authorList>
    </citation>
    <scope>NUCLEOTIDE SEQUENCE [LARGE SCALE GENOMIC DNA]</scope>
    <source>
        <strain evidence="1 2">MAFF 238704</strain>
    </source>
</reference>
<dbReference type="STRING" id="1573173.A0A167DHC5"/>
<accession>A0A167DHC5</accession>
<keyword evidence="1" id="KW-0489">Methyltransferase</keyword>
<dbReference type="AlphaFoldDB" id="A0A167DHC5"/>